<dbReference type="EMBL" id="CM035414">
    <property type="protein sequence ID" value="KAH7430061.1"/>
    <property type="molecule type" value="Genomic_DNA"/>
</dbReference>
<accession>A0A8T2U1U8</accession>
<dbReference type="Proteomes" id="UP000825935">
    <property type="component" value="Chromosome 9"/>
</dbReference>
<protein>
    <submittedName>
        <fullName evidence="1">Uncharacterized protein</fullName>
    </submittedName>
</protein>
<proteinExistence type="predicted"/>
<keyword evidence="2" id="KW-1185">Reference proteome</keyword>
<sequence length="95" mass="11007">MSRIQAFFFRCGKPDELTEEVIVQARPVNGGGYCSSEGLSVVIRNSLLTQRVNRISDSFSLWKARRINRGGYASPFLKRRGDTWAEWRRLRRWAA</sequence>
<comment type="caution">
    <text evidence="1">The sequence shown here is derived from an EMBL/GenBank/DDBJ whole genome shotgun (WGS) entry which is preliminary data.</text>
</comment>
<gene>
    <name evidence="1" type="ORF">KP509_09G081200</name>
</gene>
<organism evidence="1 2">
    <name type="scientific">Ceratopteris richardii</name>
    <name type="common">Triangle waterfern</name>
    <dbReference type="NCBI Taxonomy" id="49495"/>
    <lineage>
        <taxon>Eukaryota</taxon>
        <taxon>Viridiplantae</taxon>
        <taxon>Streptophyta</taxon>
        <taxon>Embryophyta</taxon>
        <taxon>Tracheophyta</taxon>
        <taxon>Polypodiopsida</taxon>
        <taxon>Polypodiidae</taxon>
        <taxon>Polypodiales</taxon>
        <taxon>Pteridineae</taxon>
        <taxon>Pteridaceae</taxon>
        <taxon>Parkerioideae</taxon>
        <taxon>Ceratopteris</taxon>
    </lineage>
</organism>
<evidence type="ECO:0000313" key="2">
    <source>
        <dbReference type="Proteomes" id="UP000825935"/>
    </source>
</evidence>
<evidence type="ECO:0000313" key="1">
    <source>
        <dbReference type="EMBL" id="KAH7430061.1"/>
    </source>
</evidence>
<name>A0A8T2U1U8_CERRI</name>
<reference evidence="1" key="1">
    <citation type="submission" date="2021-08" db="EMBL/GenBank/DDBJ databases">
        <title>WGS assembly of Ceratopteris richardii.</title>
        <authorList>
            <person name="Marchant D.B."/>
            <person name="Chen G."/>
            <person name="Jenkins J."/>
            <person name="Shu S."/>
            <person name="Leebens-Mack J."/>
            <person name="Grimwood J."/>
            <person name="Schmutz J."/>
            <person name="Soltis P."/>
            <person name="Soltis D."/>
            <person name="Chen Z.-H."/>
        </authorList>
    </citation>
    <scope>NUCLEOTIDE SEQUENCE</scope>
    <source>
        <strain evidence="1">Whitten #5841</strain>
        <tissue evidence="1">Leaf</tissue>
    </source>
</reference>
<dbReference type="AlphaFoldDB" id="A0A8T2U1U8"/>